<dbReference type="OrthoDB" id="278329at2759"/>
<dbReference type="GO" id="GO:0034553">
    <property type="term" value="P:mitochondrial respiratory chain complex II assembly"/>
    <property type="evidence" value="ECO:0007669"/>
    <property type="project" value="UniProtKB-UniRule"/>
</dbReference>
<evidence type="ECO:0000256" key="5">
    <source>
        <dbReference type="ARBA" id="ARBA00023186"/>
    </source>
</evidence>
<comment type="function">
    <text evidence="6">Plays an essential role in the assembly of succinate dehydrogenase (SDH), an enzyme complex (also referred to as respiratory complex II) that is a component of both the tricarboxylic acid (TCA) cycle and the mitochondrial electron transport chain, and which couples the oxidation of succinate to fumarate with the reduction of ubiquinone (coenzyme Q) to ubiquinol. Promotes maturation of the iron-sulfur protein subunit of the SDH catalytic dimer, protecting it from the deleterious effects of oxidants. May act together with SDHAF1.</text>
</comment>
<dbReference type="PANTHER" id="PTHR13137">
    <property type="entry name" value="DC11 ACN9 HOMOLOG"/>
    <property type="match status" value="1"/>
</dbReference>
<evidence type="ECO:0000313" key="7">
    <source>
        <dbReference type="EMBL" id="CDG67110.1"/>
    </source>
</evidence>
<keyword evidence="5 6" id="KW-0143">Chaperone</keyword>
<dbReference type="GO" id="GO:0006105">
    <property type="term" value="P:succinate metabolic process"/>
    <property type="evidence" value="ECO:0007669"/>
    <property type="project" value="TreeGrafter"/>
</dbReference>
<dbReference type="PANTHER" id="PTHR13137:SF6">
    <property type="entry name" value="SUCCINATE DEHYDROGENASE ASSEMBLY FACTOR 3, MITOCHONDRIAL"/>
    <property type="match status" value="1"/>
</dbReference>
<evidence type="ECO:0000256" key="6">
    <source>
        <dbReference type="RuleBase" id="RU368039"/>
    </source>
</evidence>
<protein>
    <recommendedName>
        <fullName evidence="6">Succinate dehydrogenase assembly factor 3</fullName>
        <shortName evidence="6">SDH assembly factor 3</shortName>
        <shortName evidence="6">SDHAF3</shortName>
    </recommendedName>
</protein>
<dbReference type="GO" id="GO:0005759">
    <property type="term" value="C:mitochondrial matrix"/>
    <property type="evidence" value="ECO:0007669"/>
    <property type="project" value="UniProtKB-SubCell"/>
</dbReference>
<reference evidence="7" key="1">
    <citation type="journal article" date="2013" name="Genome Biol. Evol.">
        <title>Punctuated emergences of genetic and phenotypic innovations in eumetazoan, bilaterian, euteleostome, and hominidae ancestors.</title>
        <authorList>
            <person name="Wenger Y."/>
            <person name="Galliot B."/>
        </authorList>
    </citation>
    <scope>NUCLEOTIDE SEQUENCE</scope>
    <source>
        <tissue evidence="7">Whole animals</tissue>
    </source>
</reference>
<dbReference type="InterPro" id="IPR008381">
    <property type="entry name" value="SDHAF3/Sdh7"/>
</dbReference>
<dbReference type="GO" id="GO:0005758">
    <property type="term" value="C:mitochondrial intermembrane space"/>
    <property type="evidence" value="ECO:0007669"/>
    <property type="project" value="TreeGrafter"/>
</dbReference>
<comment type="subunit">
    <text evidence="6">Interacts with the iron-sulfur protein subunit within the SDH catalytic dimer.</text>
</comment>
<organism evidence="7">
    <name type="scientific">Hydra vulgaris</name>
    <name type="common">Hydra</name>
    <name type="synonym">Hydra attenuata</name>
    <dbReference type="NCBI Taxonomy" id="6087"/>
    <lineage>
        <taxon>Eukaryota</taxon>
        <taxon>Metazoa</taxon>
        <taxon>Cnidaria</taxon>
        <taxon>Hydrozoa</taxon>
        <taxon>Hydroidolina</taxon>
        <taxon>Anthoathecata</taxon>
        <taxon>Aplanulata</taxon>
        <taxon>Hydridae</taxon>
        <taxon>Hydra</taxon>
    </lineage>
</organism>
<dbReference type="CDD" id="cd20270">
    <property type="entry name" value="Complex1_LYR_SDHAF3_LYRM10"/>
    <property type="match status" value="1"/>
</dbReference>
<gene>
    <name evidence="7" type="primary">ACN9</name>
</gene>
<comment type="similarity">
    <text evidence="2 6">Belongs to the complex I LYR family. SDHAF3 subfamily.</text>
</comment>
<dbReference type="AlphaFoldDB" id="T2M5D5"/>
<feature type="non-terminal residue" evidence="7">
    <location>
        <position position="1"/>
    </location>
</feature>
<evidence type="ECO:0000256" key="4">
    <source>
        <dbReference type="ARBA" id="ARBA00023128"/>
    </source>
</evidence>
<evidence type="ECO:0000256" key="1">
    <source>
        <dbReference type="ARBA" id="ARBA00004305"/>
    </source>
</evidence>
<keyword evidence="3" id="KW-0809">Transit peptide</keyword>
<keyword evidence="4 6" id="KW-0496">Mitochondrion</keyword>
<name>T2M5D5_HYDVU</name>
<proteinExistence type="evidence at transcript level"/>
<dbReference type="Pfam" id="PF13233">
    <property type="entry name" value="Complex1_LYR_2"/>
    <property type="match status" value="1"/>
</dbReference>
<sequence>MKPGPALTKLDLAVWRNKLSTVLPGTWWGSNSKLLCEASALPLHHYDIRINKLMQERTIARLFLVQRLYRQILKLHRYLPNDLKKLGDQYVKEEFRRHKGANQLQAYEFMTEWKFYCDTLQKQITLPPSSLGVPLDPEKVNSLSQEQLGQLFHLQQEATKKI</sequence>
<accession>T2M5D5</accession>
<evidence type="ECO:0000256" key="3">
    <source>
        <dbReference type="ARBA" id="ARBA00022946"/>
    </source>
</evidence>
<evidence type="ECO:0000256" key="2">
    <source>
        <dbReference type="ARBA" id="ARBA00006020"/>
    </source>
</evidence>
<dbReference type="EMBL" id="HAAD01000878">
    <property type="protein sequence ID" value="CDG67110.1"/>
    <property type="molecule type" value="mRNA"/>
</dbReference>
<comment type="subcellular location">
    <subcellularLocation>
        <location evidence="1 6">Mitochondrion matrix</location>
    </subcellularLocation>
</comment>